<feature type="domain" description="RNA polymerase sigma-70 region 2" evidence="6">
    <location>
        <begin position="38"/>
        <end position="105"/>
    </location>
</feature>
<accession>A0ABN3ATC5</accession>
<evidence type="ECO:0000256" key="5">
    <source>
        <dbReference type="ARBA" id="ARBA00023163"/>
    </source>
</evidence>
<evidence type="ECO:0000256" key="4">
    <source>
        <dbReference type="ARBA" id="ARBA00023125"/>
    </source>
</evidence>
<evidence type="ECO:0000259" key="6">
    <source>
        <dbReference type="Pfam" id="PF04542"/>
    </source>
</evidence>
<dbReference type="PANTHER" id="PTHR43133">
    <property type="entry name" value="RNA POLYMERASE ECF-TYPE SIGMA FACTO"/>
    <property type="match status" value="1"/>
</dbReference>
<protein>
    <submittedName>
        <fullName evidence="8">Sigma-70 family RNA polymerase sigma factor</fullName>
    </submittedName>
</protein>
<dbReference type="InterPro" id="IPR014284">
    <property type="entry name" value="RNA_pol_sigma-70_dom"/>
</dbReference>
<evidence type="ECO:0000256" key="3">
    <source>
        <dbReference type="ARBA" id="ARBA00023082"/>
    </source>
</evidence>
<dbReference type="Gene3D" id="1.10.10.10">
    <property type="entry name" value="Winged helix-like DNA-binding domain superfamily/Winged helix DNA-binding domain"/>
    <property type="match status" value="1"/>
</dbReference>
<dbReference type="NCBIfam" id="NF007228">
    <property type="entry name" value="PRK09646.1"/>
    <property type="match status" value="1"/>
</dbReference>
<keyword evidence="5" id="KW-0804">Transcription</keyword>
<dbReference type="PANTHER" id="PTHR43133:SF66">
    <property type="entry name" value="ECF RNA POLYMERASE SIGMA FACTOR SIGK"/>
    <property type="match status" value="1"/>
</dbReference>
<evidence type="ECO:0000313" key="8">
    <source>
        <dbReference type="EMBL" id="GAA2174591.1"/>
    </source>
</evidence>
<reference evidence="8 9" key="1">
    <citation type="journal article" date="2019" name="Int. J. Syst. Evol. Microbiol.">
        <title>The Global Catalogue of Microorganisms (GCM) 10K type strain sequencing project: providing services to taxonomists for standard genome sequencing and annotation.</title>
        <authorList>
            <consortium name="The Broad Institute Genomics Platform"/>
            <consortium name="The Broad Institute Genome Sequencing Center for Infectious Disease"/>
            <person name="Wu L."/>
            <person name="Ma J."/>
        </authorList>
    </citation>
    <scope>NUCLEOTIDE SEQUENCE [LARGE SCALE GENOMIC DNA]</scope>
    <source>
        <strain evidence="8 9">JCM 14917</strain>
    </source>
</reference>
<dbReference type="EMBL" id="BAAAON010000001">
    <property type="protein sequence ID" value="GAA2174591.1"/>
    <property type="molecule type" value="Genomic_DNA"/>
</dbReference>
<evidence type="ECO:0000256" key="1">
    <source>
        <dbReference type="ARBA" id="ARBA00010641"/>
    </source>
</evidence>
<feature type="domain" description="RNA polymerase sigma-70 region 4" evidence="7">
    <location>
        <begin position="142"/>
        <end position="190"/>
    </location>
</feature>
<comment type="caution">
    <text evidence="8">The sequence shown here is derived from an EMBL/GenBank/DDBJ whole genome shotgun (WGS) entry which is preliminary data.</text>
</comment>
<keyword evidence="9" id="KW-1185">Reference proteome</keyword>
<comment type="similarity">
    <text evidence="1">Belongs to the sigma-70 factor family. ECF subfamily.</text>
</comment>
<gene>
    <name evidence="8" type="ORF">GCM10009784_13540</name>
</gene>
<evidence type="ECO:0000313" key="9">
    <source>
        <dbReference type="Proteomes" id="UP001500974"/>
    </source>
</evidence>
<dbReference type="InterPro" id="IPR036388">
    <property type="entry name" value="WH-like_DNA-bd_sf"/>
</dbReference>
<dbReference type="InterPro" id="IPR039425">
    <property type="entry name" value="RNA_pol_sigma-70-like"/>
</dbReference>
<dbReference type="Pfam" id="PF04542">
    <property type="entry name" value="Sigma70_r2"/>
    <property type="match status" value="1"/>
</dbReference>
<sequence>MSVTVAERLPSLSEMPEPDLASLLMQVGLGDERAFTALYRATSARIFGLVRRIVVDPTMSEEVTQEVFLQVWNKAPEFSPALGSPIAWLMTLAHRRAVDRIRSEQAHRNRFNRWSTGEVLTPFDCVMESVLAQDESQAVKAAFGVLTEKQRQAIEMAYYKGLTYAQVAEVLGTPLGTVKARIRDGLARLKDALEPNSSLAP</sequence>
<dbReference type="CDD" id="cd06171">
    <property type="entry name" value="Sigma70_r4"/>
    <property type="match status" value="1"/>
</dbReference>
<dbReference type="InterPro" id="IPR007630">
    <property type="entry name" value="RNA_pol_sigma70_r4"/>
</dbReference>
<keyword evidence="4" id="KW-0238">DNA-binding</keyword>
<dbReference type="SUPFAM" id="SSF88946">
    <property type="entry name" value="Sigma2 domain of RNA polymerase sigma factors"/>
    <property type="match status" value="1"/>
</dbReference>
<dbReference type="NCBIfam" id="TIGR02937">
    <property type="entry name" value="sigma70-ECF"/>
    <property type="match status" value="1"/>
</dbReference>
<keyword evidence="2" id="KW-0805">Transcription regulation</keyword>
<dbReference type="SUPFAM" id="SSF88659">
    <property type="entry name" value="Sigma3 and sigma4 domains of RNA polymerase sigma factors"/>
    <property type="match status" value="1"/>
</dbReference>
<dbReference type="Proteomes" id="UP001500974">
    <property type="component" value="Unassembled WGS sequence"/>
</dbReference>
<evidence type="ECO:0000256" key="2">
    <source>
        <dbReference type="ARBA" id="ARBA00023015"/>
    </source>
</evidence>
<keyword evidence="3" id="KW-0731">Sigma factor</keyword>
<dbReference type="Gene3D" id="1.10.1740.10">
    <property type="match status" value="1"/>
</dbReference>
<dbReference type="InterPro" id="IPR013324">
    <property type="entry name" value="RNA_pol_sigma_r3/r4-like"/>
</dbReference>
<dbReference type="RefSeq" id="WP_346027867.1">
    <property type="nucleotide sequence ID" value="NZ_BAAAON010000001.1"/>
</dbReference>
<name>A0ABN3ATC5_9MICC</name>
<organism evidence="8 9">
    <name type="scientific">Arthrobacter parietis</name>
    <dbReference type="NCBI Taxonomy" id="271434"/>
    <lineage>
        <taxon>Bacteria</taxon>
        <taxon>Bacillati</taxon>
        <taxon>Actinomycetota</taxon>
        <taxon>Actinomycetes</taxon>
        <taxon>Micrococcales</taxon>
        <taxon>Micrococcaceae</taxon>
        <taxon>Arthrobacter</taxon>
    </lineage>
</organism>
<dbReference type="InterPro" id="IPR013325">
    <property type="entry name" value="RNA_pol_sigma_r2"/>
</dbReference>
<proteinExistence type="inferred from homology"/>
<dbReference type="Pfam" id="PF04545">
    <property type="entry name" value="Sigma70_r4"/>
    <property type="match status" value="1"/>
</dbReference>
<dbReference type="InterPro" id="IPR007627">
    <property type="entry name" value="RNA_pol_sigma70_r2"/>
</dbReference>
<evidence type="ECO:0000259" key="7">
    <source>
        <dbReference type="Pfam" id="PF04545"/>
    </source>
</evidence>